<reference evidence="11 12" key="1">
    <citation type="journal article" date="2023" name="G3 (Bethesda)">
        <title>A high-quality reference genome for the fission yeast Schizosaccharomyces osmophilus.</title>
        <authorList>
            <person name="Jia G.S."/>
            <person name="Zhang W.C."/>
            <person name="Liang Y."/>
            <person name="Liu X.H."/>
            <person name="Rhind N."/>
            <person name="Pidoux A."/>
            <person name="Brysch-Herzberg M."/>
            <person name="Du L.L."/>
        </authorList>
    </citation>
    <scope>NUCLEOTIDE SEQUENCE [LARGE SCALE GENOMIC DNA]</scope>
    <source>
        <strain evidence="11 12">CBS 15793</strain>
    </source>
</reference>
<dbReference type="PROSITE" id="PS00039">
    <property type="entry name" value="DEAD_ATP_HELICASE"/>
    <property type="match status" value="1"/>
</dbReference>
<keyword evidence="2 6" id="KW-0378">Hydrolase</keyword>
<dbReference type="GeneID" id="80876468"/>
<evidence type="ECO:0000256" key="5">
    <source>
        <dbReference type="ARBA" id="ARBA00022884"/>
    </source>
</evidence>
<evidence type="ECO:0000256" key="1">
    <source>
        <dbReference type="ARBA" id="ARBA00022741"/>
    </source>
</evidence>
<keyword evidence="1 6" id="KW-0547">Nucleotide-binding</keyword>
<dbReference type="CDD" id="cd18787">
    <property type="entry name" value="SF2_C_DEAD"/>
    <property type="match status" value="1"/>
</dbReference>
<evidence type="ECO:0000259" key="9">
    <source>
        <dbReference type="PROSITE" id="PS51192"/>
    </source>
</evidence>
<dbReference type="PROSITE" id="PS51194">
    <property type="entry name" value="HELICASE_CTER"/>
    <property type="match status" value="1"/>
</dbReference>
<feature type="compositionally biased region" description="Basic residues" evidence="8">
    <location>
        <begin position="17"/>
        <end position="26"/>
    </location>
</feature>
<dbReference type="Pfam" id="PF00271">
    <property type="entry name" value="Helicase_C"/>
    <property type="match status" value="1"/>
</dbReference>
<dbReference type="InterPro" id="IPR014001">
    <property type="entry name" value="Helicase_ATP-bd"/>
</dbReference>
<comment type="similarity">
    <text evidence="6">Belongs to the DEAD box helicase family.</text>
</comment>
<dbReference type="KEGG" id="som:SOMG_02988"/>
<evidence type="ECO:0000256" key="2">
    <source>
        <dbReference type="ARBA" id="ARBA00022801"/>
    </source>
</evidence>
<evidence type="ECO:0000256" key="6">
    <source>
        <dbReference type="RuleBase" id="RU000492"/>
    </source>
</evidence>
<dbReference type="GO" id="GO:0003723">
    <property type="term" value="F:RNA binding"/>
    <property type="evidence" value="ECO:0007669"/>
    <property type="project" value="UniProtKB-UniRule"/>
</dbReference>
<dbReference type="SUPFAM" id="SSF52540">
    <property type="entry name" value="P-loop containing nucleoside triphosphate hydrolases"/>
    <property type="match status" value="1"/>
</dbReference>
<proteinExistence type="inferred from homology"/>
<dbReference type="CDD" id="cd17956">
    <property type="entry name" value="DEADc_DDX51"/>
    <property type="match status" value="1"/>
</dbReference>
<keyword evidence="12" id="KW-1185">Reference proteome</keyword>
<keyword evidence="4 6" id="KW-0067">ATP-binding</keyword>
<dbReference type="PROSITE" id="PS51192">
    <property type="entry name" value="HELICASE_ATP_BIND_1"/>
    <property type="match status" value="1"/>
</dbReference>
<evidence type="ECO:0000256" key="3">
    <source>
        <dbReference type="ARBA" id="ARBA00022806"/>
    </source>
</evidence>
<feature type="region of interest" description="Disordered" evidence="8">
    <location>
        <begin position="1"/>
        <end position="71"/>
    </location>
</feature>
<dbReference type="InterPro" id="IPR000629">
    <property type="entry name" value="RNA-helicase_DEAD-box_CS"/>
</dbReference>
<dbReference type="SMART" id="SM00490">
    <property type="entry name" value="HELICc"/>
    <property type="match status" value="1"/>
</dbReference>
<evidence type="ECO:0000313" key="12">
    <source>
        <dbReference type="Proteomes" id="UP001212411"/>
    </source>
</evidence>
<accession>A0AAE9WEX3</accession>
<feature type="domain" description="Helicase ATP-binding" evidence="9">
    <location>
        <begin position="168"/>
        <end position="383"/>
    </location>
</feature>
<name>A0AAE9WEX3_9SCHI</name>
<evidence type="ECO:0000256" key="4">
    <source>
        <dbReference type="ARBA" id="ARBA00022840"/>
    </source>
</evidence>
<keyword evidence="5 7" id="KW-0694">RNA-binding</keyword>
<evidence type="ECO:0000256" key="8">
    <source>
        <dbReference type="SAM" id="MobiDB-lite"/>
    </source>
</evidence>
<dbReference type="GO" id="GO:0005524">
    <property type="term" value="F:ATP binding"/>
    <property type="evidence" value="ECO:0007669"/>
    <property type="project" value="UniProtKB-UniRule"/>
</dbReference>
<dbReference type="GO" id="GO:0003724">
    <property type="term" value="F:RNA helicase activity"/>
    <property type="evidence" value="ECO:0007669"/>
    <property type="project" value="UniProtKB-EC"/>
</dbReference>
<protein>
    <recommendedName>
        <fullName evidence="7">ATP-dependent RNA helicase</fullName>
        <ecNumber evidence="7">3.6.4.13</ecNumber>
    </recommendedName>
</protein>
<evidence type="ECO:0000313" key="11">
    <source>
        <dbReference type="EMBL" id="WBW74605.1"/>
    </source>
</evidence>
<dbReference type="EC" id="3.6.4.13" evidence="7"/>
<comment type="domain">
    <text evidence="7">The Q motif is unique to and characteristic of the DEAD box family of RNA helicases and controls ATP binding and hydrolysis.</text>
</comment>
<comment type="catalytic activity">
    <reaction evidence="7">
        <text>ATP + H2O = ADP + phosphate + H(+)</text>
        <dbReference type="Rhea" id="RHEA:13065"/>
        <dbReference type="ChEBI" id="CHEBI:15377"/>
        <dbReference type="ChEBI" id="CHEBI:15378"/>
        <dbReference type="ChEBI" id="CHEBI:30616"/>
        <dbReference type="ChEBI" id="CHEBI:43474"/>
        <dbReference type="ChEBI" id="CHEBI:456216"/>
        <dbReference type="EC" id="3.6.4.13"/>
    </reaction>
</comment>
<dbReference type="PANTHER" id="PTHR24031">
    <property type="entry name" value="RNA HELICASE"/>
    <property type="match status" value="1"/>
</dbReference>
<comment type="function">
    <text evidence="7">RNA helicase.</text>
</comment>
<feature type="domain" description="Helicase C-terminal" evidence="10">
    <location>
        <begin position="410"/>
        <end position="577"/>
    </location>
</feature>
<dbReference type="InterPro" id="IPR001650">
    <property type="entry name" value="Helicase_C-like"/>
</dbReference>
<dbReference type="GO" id="GO:0016787">
    <property type="term" value="F:hydrolase activity"/>
    <property type="evidence" value="ECO:0007669"/>
    <property type="project" value="UniProtKB-KW"/>
</dbReference>
<dbReference type="EMBL" id="CP115612">
    <property type="protein sequence ID" value="WBW74605.1"/>
    <property type="molecule type" value="Genomic_DNA"/>
</dbReference>
<dbReference type="Gene3D" id="3.40.50.300">
    <property type="entry name" value="P-loop containing nucleotide triphosphate hydrolases"/>
    <property type="match status" value="2"/>
</dbReference>
<dbReference type="InterPro" id="IPR011545">
    <property type="entry name" value="DEAD/DEAH_box_helicase_dom"/>
</dbReference>
<sequence length="603" mass="67206">MSVEIDGNPSFDDKSAKNKKLKKRKRKDEEKNSESDAATSTIERLKKSASLSQAAQQEIKKKSGNEPETDVEMQDVEQNMPLHDLTPIPQPDIDEHLEEKSFSTPSVVSSLPKWLSQPILVDPTTTIEVASLNIDSKLVEKLNNQNITRGFAVQSSALPLLLNEGRDGPNYTYGGDLCVSAATGSGKTLAYVLPIVQCLSRRIVPRVRCVVIVPTRELTIQVTRTFETIGSCMGLGVCGWTGQKNLQQEQYQMLGGLDGSGSTVDILVTTPGRLVDHIQNDNTFTLQHLRYLVIDEADRLLDQSFQSWADVVMTEIDHPKCLQMMDNETSSQKQNVAPYFLSSLPTALPHHLDSPLQKLVFSATMTRDPSKVATLRLRDPRLLLVQSEGVDIDDGEEIEGDAIIFSVPPTLKEYRVSVSAEKPILLHQLIHSNNLNNVLCFVKSNEGAARLHRLLEIINGIEGKNYPCGLVSGNLSRDERKKMLNGFASGELKLLVCSDLMARGIDVANIEHVINYDPPSSLRRYVHRIGRTARAGRNGYAWTLVQDHEGHHFSKLVKHLGRTLPLQRLSLHLKDLPEENVELYDNALNTLRTEVYESRKSSK</sequence>
<dbReference type="Pfam" id="PF00270">
    <property type="entry name" value="DEAD"/>
    <property type="match status" value="1"/>
</dbReference>
<evidence type="ECO:0000256" key="7">
    <source>
        <dbReference type="RuleBase" id="RU365068"/>
    </source>
</evidence>
<dbReference type="Proteomes" id="UP001212411">
    <property type="component" value="Chromosome 2"/>
</dbReference>
<evidence type="ECO:0000259" key="10">
    <source>
        <dbReference type="PROSITE" id="PS51194"/>
    </source>
</evidence>
<dbReference type="InterPro" id="IPR027417">
    <property type="entry name" value="P-loop_NTPase"/>
</dbReference>
<dbReference type="SMART" id="SM00487">
    <property type="entry name" value="DEXDc"/>
    <property type="match status" value="1"/>
</dbReference>
<organism evidence="11 12">
    <name type="scientific">Schizosaccharomyces osmophilus</name>
    <dbReference type="NCBI Taxonomy" id="2545709"/>
    <lineage>
        <taxon>Eukaryota</taxon>
        <taxon>Fungi</taxon>
        <taxon>Dikarya</taxon>
        <taxon>Ascomycota</taxon>
        <taxon>Taphrinomycotina</taxon>
        <taxon>Schizosaccharomycetes</taxon>
        <taxon>Schizosaccharomycetales</taxon>
        <taxon>Schizosaccharomycetaceae</taxon>
        <taxon>Schizosaccharomyces</taxon>
    </lineage>
</organism>
<gene>
    <name evidence="11" type="primary">dbp6</name>
    <name evidence="11" type="ORF">SOMG_02988</name>
</gene>
<dbReference type="RefSeq" id="XP_056038848.1">
    <property type="nucleotide sequence ID" value="XM_056181779.1"/>
</dbReference>
<dbReference type="AlphaFoldDB" id="A0AAE9WEX3"/>
<keyword evidence="3 6" id="KW-0347">Helicase</keyword>